<dbReference type="RefSeq" id="WP_307106796.1">
    <property type="nucleotide sequence ID" value="NZ_JAUTAS010000001.1"/>
</dbReference>
<dbReference type="Pfam" id="PF12787">
    <property type="entry name" value="EcsC"/>
    <property type="match status" value="1"/>
</dbReference>
<evidence type="ECO:0000313" key="1">
    <source>
        <dbReference type="EMBL" id="MDQ1108354.1"/>
    </source>
</evidence>
<reference evidence="1" key="1">
    <citation type="submission" date="2023-07" db="EMBL/GenBank/DDBJ databases">
        <title>Functional and genomic diversity of the sorghum phyllosphere microbiome.</title>
        <authorList>
            <person name="Shade A."/>
        </authorList>
    </citation>
    <scope>NUCLEOTIDE SEQUENCE</scope>
    <source>
        <strain evidence="1">SORGH_AS_0457</strain>
    </source>
</reference>
<organism evidence="1 2">
    <name type="scientific">Stenotrophomonas rhizophila</name>
    <dbReference type="NCBI Taxonomy" id="216778"/>
    <lineage>
        <taxon>Bacteria</taxon>
        <taxon>Pseudomonadati</taxon>
        <taxon>Pseudomonadota</taxon>
        <taxon>Gammaproteobacteria</taxon>
        <taxon>Lysobacterales</taxon>
        <taxon>Lysobacteraceae</taxon>
        <taxon>Stenotrophomonas</taxon>
    </lineage>
</organism>
<evidence type="ECO:0000313" key="2">
    <source>
        <dbReference type="Proteomes" id="UP001226084"/>
    </source>
</evidence>
<accession>A0AAP5AGW6</accession>
<name>A0AAP5AGW6_9GAMM</name>
<sequence>MSHIVRIVPPPLEAQILPTSQDWTDLQRAVGLLESPTLTAKMANLIGSPLEFAVKKLPQSVSRRIHGAVEAALFKSAQAALWSMDNTPGKAASTRWHKLAAATTGALGGAFGFTALFLELPVSTTIMMRSVADVARSEGFDLSEMGTRHACLEVFALGGNSGQDDASETGYYITRGFTAEVMRHLSAELAGAAVGGGGVMIGLTPKEAGKWLAKIVEKVAARFGVVVTEKFAAQAVPIIGAVAGATLNTMFTDYYQDMARGHFIVRRLEKQYGYETVRAAYNQLAGETP</sequence>
<dbReference type="InterPro" id="IPR024787">
    <property type="entry name" value="EcsC"/>
</dbReference>
<dbReference type="Proteomes" id="UP001226084">
    <property type="component" value="Unassembled WGS sequence"/>
</dbReference>
<dbReference type="PANTHER" id="PTHR41260:SF1">
    <property type="entry name" value="PROTEIN ECSC"/>
    <property type="match status" value="1"/>
</dbReference>
<dbReference type="PANTHER" id="PTHR41260">
    <property type="entry name" value="PROTEIN ECSC"/>
    <property type="match status" value="1"/>
</dbReference>
<gene>
    <name evidence="1" type="ORF">QE424_001513</name>
</gene>
<evidence type="ECO:0008006" key="3">
    <source>
        <dbReference type="Google" id="ProtNLM"/>
    </source>
</evidence>
<dbReference type="AlphaFoldDB" id="A0AAP5AGW6"/>
<dbReference type="EMBL" id="JAUTAS010000001">
    <property type="protein sequence ID" value="MDQ1108354.1"/>
    <property type="molecule type" value="Genomic_DNA"/>
</dbReference>
<protein>
    <recommendedName>
        <fullName evidence="3">Peptidase</fullName>
    </recommendedName>
</protein>
<comment type="caution">
    <text evidence="1">The sequence shown here is derived from an EMBL/GenBank/DDBJ whole genome shotgun (WGS) entry which is preliminary data.</text>
</comment>
<proteinExistence type="predicted"/>